<comment type="caution">
    <text evidence="1">The sequence shown here is derived from an EMBL/GenBank/DDBJ whole genome shotgun (WGS) entry which is preliminary data.</text>
</comment>
<organism evidence="1 2">
    <name type="scientific">Puccinia coronata f. sp. avenae</name>
    <dbReference type="NCBI Taxonomy" id="200324"/>
    <lineage>
        <taxon>Eukaryota</taxon>
        <taxon>Fungi</taxon>
        <taxon>Dikarya</taxon>
        <taxon>Basidiomycota</taxon>
        <taxon>Pucciniomycotina</taxon>
        <taxon>Pucciniomycetes</taxon>
        <taxon>Pucciniales</taxon>
        <taxon>Pucciniaceae</taxon>
        <taxon>Puccinia</taxon>
    </lineage>
</organism>
<proteinExistence type="predicted"/>
<sequence>MHYGVGLWEYINDLGVGKSSAVVARRPLKTFTAGSQCGHSHWQPALLPTRPLPPAACTRPTGRAPLPSTTHTSCTHLTAIPCCSHPPNWPSSPALYRPLPHPPACLLACWLPPSATTAGSLDQATPPLLLLLATTTAVTCSVRPSYPPSCSYTQRALPLTKLLTLSLAPVRPTKLPAHHLFYPPDLSPLLLARAQPAELPCPLPPTPLVRTRLLPPAARTRPIGRAILPSTELATGLLACLLAAPIRHHRRKP</sequence>
<gene>
    <name evidence="1" type="ORF">PCASD_25493</name>
</gene>
<reference evidence="1 2" key="1">
    <citation type="submission" date="2017-11" db="EMBL/GenBank/DDBJ databases">
        <title>De novo assembly and phasing of dikaryotic genomes from two isolates of Puccinia coronata f. sp. avenae, the causal agent of oat crown rust.</title>
        <authorList>
            <person name="Miller M.E."/>
            <person name="Zhang Y."/>
            <person name="Omidvar V."/>
            <person name="Sperschneider J."/>
            <person name="Schwessinger B."/>
            <person name="Raley C."/>
            <person name="Palmer J.M."/>
            <person name="Garnica D."/>
            <person name="Upadhyaya N."/>
            <person name="Rathjen J."/>
            <person name="Taylor J.M."/>
            <person name="Park R.F."/>
            <person name="Dodds P.N."/>
            <person name="Hirsch C.D."/>
            <person name="Kianian S.F."/>
            <person name="Figueroa M."/>
        </authorList>
    </citation>
    <scope>NUCLEOTIDE SEQUENCE [LARGE SCALE GENOMIC DNA]</scope>
    <source>
        <strain evidence="1">12SD80</strain>
    </source>
</reference>
<evidence type="ECO:0000313" key="1">
    <source>
        <dbReference type="EMBL" id="PLW04855.1"/>
    </source>
</evidence>
<dbReference type="EMBL" id="PGCI01001451">
    <property type="protein sequence ID" value="PLW04855.1"/>
    <property type="molecule type" value="Genomic_DNA"/>
</dbReference>
<dbReference type="AlphaFoldDB" id="A0A2N5RV39"/>
<accession>A0A2N5RV39</accession>
<name>A0A2N5RV39_9BASI</name>
<evidence type="ECO:0000313" key="2">
    <source>
        <dbReference type="Proteomes" id="UP000235392"/>
    </source>
</evidence>
<dbReference type="Proteomes" id="UP000235392">
    <property type="component" value="Unassembled WGS sequence"/>
</dbReference>
<protein>
    <submittedName>
        <fullName evidence="1">Uncharacterized protein</fullName>
    </submittedName>
</protein>